<protein>
    <recommendedName>
        <fullName evidence="3">Magnesium transport protein CorA</fullName>
    </recommendedName>
</protein>
<evidence type="ECO:0000256" key="1">
    <source>
        <dbReference type="ARBA" id="ARBA00004429"/>
    </source>
</evidence>
<keyword evidence="7 13" id="KW-0812">Transmembrane</keyword>
<accession>A0A1W6N2V1</accession>
<dbReference type="InterPro" id="IPR045863">
    <property type="entry name" value="CorA_TM1_TM2"/>
</dbReference>
<dbReference type="PANTHER" id="PTHR47685">
    <property type="entry name" value="MAGNESIUM TRANSPORT PROTEIN CORA"/>
    <property type="match status" value="1"/>
</dbReference>
<dbReference type="Proteomes" id="UP000237351">
    <property type="component" value="Chromosome"/>
</dbReference>
<dbReference type="Gene3D" id="1.20.58.340">
    <property type="entry name" value="Magnesium transport protein CorA, transmembrane region"/>
    <property type="match status" value="1"/>
</dbReference>
<gene>
    <name evidence="14" type="ORF">GQ61_00850</name>
</gene>
<dbReference type="EMBL" id="CP008743">
    <property type="protein sequence ID" value="ARN84125.1"/>
    <property type="molecule type" value="Genomic_DNA"/>
</dbReference>
<organism evidence="14 15">
    <name type="scientific">Candidatus Nucleicultrix amoebiphila FS5</name>
    <dbReference type="NCBI Taxonomy" id="1414854"/>
    <lineage>
        <taxon>Bacteria</taxon>
        <taxon>Pseudomonadati</taxon>
        <taxon>Pseudomonadota</taxon>
        <taxon>Alphaproteobacteria</taxon>
        <taxon>Holosporales</taxon>
        <taxon>Candidatus Nucleicultricaceae</taxon>
        <taxon>Candidatus Nucleicultrix</taxon>
    </lineage>
</organism>
<reference evidence="14 15" key="1">
    <citation type="submission" date="2014-06" db="EMBL/GenBank/DDBJ databases">
        <title>The genome of the endonuclear symbiont Nucleicultrix amoebiphila.</title>
        <authorList>
            <person name="Schulz F."/>
            <person name="Horn M."/>
        </authorList>
    </citation>
    <scope>NUCLEOTIDE SEQUENCE [LARGE SCALE GENOMIC DNA]</scope>
    <source>
        <strain evidence="14 15">FS5</strain>
    </source>
</reference>
<evidence type="ECO:0000256" key="7">
    <source>
        <dbReference type="ARBA" id="ARBA00022692"/>
    </source>
</evidence>
<evidence type="ECO:0000256" key="2">
    <source>
        <dbReference type="ARBA" id="ARBA00009765"/>
    </source>
</evidence>
<dbReference type="GO" id="GO:0015095">
    <property type="term" value="F:magnesium ion transmembrane transporter activity"/>
    <property type="evidence" value="ECO:0007669"/>
    <property type="project" value="TreeGrafter"/>
</dbReference>
<evidence type="ECO:0000256" key="4">
    <source>
        <dbReference type="ARBA" id="ARBA00022448"/>
    </source>
</evidence>
<evidence type="ECO:0000256" key="11">
    <source>
        <dbReference type="ARBA" id="ARBA00023136"/>
    </source>
</evidence>
<keyword evidence="9 13" id="KW-1133">Transmembrane helix</keyword>
<evidence type="ECO:0000313" key="15">
    <source>
        <dbReference type="Proteomes" id="UP000237351"/>
    </source>
</evidence>
<comment type="catalytic activity">
    <reaction evidence="12">
        <text>Mg(2+)(in) = Mg(2+)(out)</text>
        <dbReference type="Rhea" id="RHEA:29827"/>
        <dbReference type="ChEBI" id="CHEBI:18420"/>
    </reaction>
</comment>
<dbReference type="GO" id="GO:0015087">
    <property type="term" value="F:cobalt ion transmembrane transporter activity"/>
    <property type="evidence" value="ECO:0007669"/>
    <property type="project" value="TreeGrafter"/>
</dbReference>
<feature type="transmembrane region" description="Helical" evidence="13">
    <location>
        <begin position="261"/>
        <end position="285"/>
    </location>
</feature>
<evidence type="ECO:0000256" key="9">
    <source>
        <dbReference type="ARBA" id="ARBA00022989"/>
    </source>
</evidence>
<evidence type="ECO:0000256" key="5">
    <source>
        <dbReference type="ARBA" id="ARBA00022475"/>
    </source>
</evidence>
<dbReference type="RefSeq" id="WP_085783485.1">
    <property type="nucleotide sequence ID" value="NZ_CP008743.1"/>
</dbReference>
<dbReference type="FunFam" id="1.20.58.340:FF:000001">
    <property type="entry name" value="Magnesium transport protein CorA"/>
    <property type="match status" value="1"/>
</dbReference>
<dbReference type="GO" id="GO:0015099">
    <property type="term" value="F:nickel cation transmembrane transporter activity"/>
    <property type="evidence" value="ECO:0007669"/>
    <property type="project" value="TreeGrafter"/>
</dbReference>
<dbReference type="Pfam" id="PF01544">
    <property type="entry name" value="CorA"/>
    <property type="match status" value="1"/>
</dbReference>
<keyword evidence="6" id="KW-0997">Cell inner membrane</keyword>
<keyword evidence="15" id="KW-1185">Reference proteome</keyword>
<dbReference type="InterPro" id="IPR002523">
    <property type="entry name" value="MgTranspt_CorA/ZnTranspt_ZntB"/>
</dbReference>
<dbReference type="CDD" id="cd12837">
    <property type="entry name" value="EcCorA-like_u1"/>
    <property type="match status" value="1"/>
</dbReference>
<dbReference type="PANTHER" id="PTHR47685:SF1">
    <property type="entry name" value="MAGNESIUM TRANSPORT PROTEIN CORA"/>
    <property type="match status" value="1"/>
</dbReference>
<evidence type="ECO:0000256" key="10">
    <source>
        <dbReference type="ARBA" id="ARBA00023065"/>
    </source>
</evidence>
<name>A0A1W6N2V1_9PROT</name>
<keyword evidence="5" id="KW-1003">Cell membrane</keyword>
<dbReference type="KEGG" id="naf:GQ61_00850"/>
<dbReference type="InterPro" id="IPR050829">
    <property type="entry name" value="CorA_MIT"/>
</dbReference>
<keyword evidence="11 13" id="KW-0472">Membrane</keyword>
<evidence type="ECO:0000256" key="12">
    <source>
        <dbReference type="ARBA" id="ARBA00034269"/>
    </source>
</evidence>
<dbReference type="OrthoDB" id="9803416at2"/>
<sequence length="323" mass="36970">MIRLYKIQEAQLKEIDVESFKDHLDEATWIDLYQPTEHEERLIENLLNINIPTRDEMHEIELSSRLYKRNNTVFTTFVMTTNVNTSTPESHAVTFVLHHKHLITIRYVDVAPFNACPTKLKSQKEDYRQGSSIFAWMLEEITDQLADILENIAHAIEKTSLEIFNSQNGVTVSQVNFKKILSAIGTYQNLLSKSQESLFGLTRVVSFIAGTSYFEGAYEHKSIQLTKQDLPPLIEHATFLSNKINFLLDATLGMINIEQNAIIKIFSVAAVVFLPPTLIASAYGMNFTAMPELHWSFGYPMALILMVLSAFLPYKFFKHKGWL</sequence>
<dbReference type="AlphaFoldDB" id="A0A1W6N2V1"/>
<evidence type="ECO:0000313" key="14">
    <source>
        <dbReference type="EMBL" id="ARN84125.1"/>
    </source>
</evidence>
<dbReference type="InterPro" id="IPR045861">
    <property type="entry name" value="CorA_cytoplasmic_dom"/>
</dbReference>
<keyword evidence="8" id="KW-0460">Magnesium</keyword>
<evidence type="ECO:0000256" key="6">
    <source>
        <dbReference type="ARBA" id="ARBA00022519"/>
    </source>
</evidence>
<evidence type="ECO:0000256" key="13">
    <source>
        <dbReference type="SAM" id="Phobius"/>
    </source>
</evidence>
<evidence type="ECO:0000256" key="8">
    <source>
        <dbReference type="ARBA" id="ARBA00022842"/>
    </source>
</evidence>
<dbReference type="GO" id="GO:0005886">
    <property type="term" value="C:plasma membrane"/>
    <property type="evidence" value="ECO:0007669"/>
    <property type="project" value="UniProtKB-SubCell"/>
</dbReference>
<proteinExistence type="inferred from homology"/>
<dbReference type="SUPFAM" id="SSF143865">
    <property type="entry name" value="CorA soluble domain-like"/>
    <property type="match status" value="1"/>
</dbReference>
<evidence type="ECO:0000256" key="3">
    <source>
        <dbReference type="ARBA" id="ARBA00019439"/>
    </source>
</evidence>
<dbReference type="Gene3D" id="3.30.460.20">
    <property type="entry name" value="CorA soluble domain-like"/>
    <property type="match status" value="1"/>
</dbReference>
<comment type="subcellular location">
    <subcellularLocation>
        <location evidence="1">Cell inner membrane</location>
        <topology evidence="1">Multi-pass membrane protein</topology>
    </subcellularLocation>
</comment>
<comment type="similarity">
    <text evidence="2">Belongs to the CorA metal ion transporter (MIT) (TC 1.A.35) family.</text>
</comment>
<keyword evidence="10" id="KW-0406">Ion transport</keyword>
<dbReference type="SUPFAM" id="SSF144083">
    <property type="entry name" value="Magnesium transport protein CorA, transmembrane region"/>
    <property type="match status" value="1"/>
</dbReference>
<feature type="transmembrane region" description="Helical" evidence="13">
    <location>
        <begin position="297"/>
        <end position="317"/>
    </location>
</feature>
<keyword evidence="4" id="KW-0813">Transport</keyword>